<name>A0AAV4PA91_9ARAC</name>
<accession>A0AAV4PA91</accession>
<dbReference type="Proteomes" id="UP001054837">
    <property type="component" value="Unassembled WGS sequence"/>
</dbReference>
<proteinExistence type="predicted"/>
<feature type="compositionally biased region" description="Basic and acidic residues" evidence="1">
    <location>
        <begin position="34"/>
        <end position="44"/>
    </location>
</feature>
<dbReference type="AlphaFoldDB" id="A0AAV4PA91"/>
<gene>
    <name evidence="2" type="ORF">CDAR_523351</name>
</gene>
<dbReference type="EMBL" id="BPLQ01002559">
    <property type="protein sequence ID" value="GIX93984.1"/>
    <property type="molecule type" value="Genomic_DNA"/>
</dbReference>
<comment type="caution">
    <text evidence="2">The sequence shown here is derived from an EMBL/GenBank/DDBJ whole genome shotgun (WGS) entry which is preliminary data.</text>
</comment>
<sequence>MEKTSFLPTRKRYISGIELRSMASVRLTPSGRPTSHDLWGKEECGQLSDPESIPATEKESFSSMAKKNVCPPSPLSWLLVCERSAW</sequence>
<protein>
    <submittedName>
        <fullName evidence="2">Uncharacterized protein</fullName>
    </submittedName>
</protein>
<evidence type="ECO:0000256" key="1">
    <source>
        <dbReference type="SAM" id="MobiDB-lite"/>
    </source>
</evidence>
<feature type="region of interest" description="Disordered" evidence="1">
    <location>
        <begin position="29"/>
        <end position="53"/>
    </location>
</feature>
<organism evidence="2 3">
    <name type="scientific">Caerostris darwini</name>
    <dbReference type="NCBI Taxonomy" id="1538125"/>
    <lineage>
        <taxon>Eukaryota</taxon>
        <taxon>Metazoa</taxon>
        <taxon>Ecdysozoa</taxon>
        <taxon>Arthropoda</taxon>
        <taxon>Chelicerata</taxon>
        <taxon>Arachnida</taxon>
        <taxon>Araneae</taxon>
        <taxon>Araneomorphae</taxon>
        <taxon>Entelegynae</taxon>
        <taxon>Araneoidea</taxon>
        <taxon>Araneidae</taxon>
        <taxon>Caerostris</taxon>
    </lineage>
</organism>
<evidence type="ECO:0000313" key="2">
    <source>
        <dbReference type="EMBL" id="GIX93984.1"/>
    </source>
</evidence>
<keyword evidence="3" id="KW-1185">Reference proteome</keyword>
<reference evidence="2 3" key="1">
    <citation type="submission" date="2021-06" db="EMBL/GenBank/DDBJ databases">
        <title>Caerostris darwini draft genome.</title>
        <authorList>
            <person name="Kono N."/>
            <person name="Arakawa K."/>
        </authorList>
    </citation>
    <scope>NUCLEOTIDE SEQUENCE [LARGE SCALE GENOMIC DNA]</scope>
</reference>
<evidence type="ECO:0000313" key="3">
    <source>
        <dbReference type="Proteomes" id="UP001054837"/>
    </source>
</evidence>